<evidence type="ECO:0000256" key="2">
    <source>
        <dbReference type="ARBA" id="ARBA00012438"/>
    </source>
</evidence>
<evidence type="ECO:0000256" key="4">
    <source>
        <dbReference type="ARBA" id="ARBA00022679"/>
    </source>
</evidence>
<feature type="domain" description="HTH cro/C1-type" evidence="7">
    <location>
        <begin position="147"/>
        <end position="178"/>
    </location>
</feature>
<dbReference type="RefSeq" id="WP_160659680.1">
    <property type="nucleotide sequence ID" value="NZ_BAABDV010000001.1"/>
</dbReference>
<evidence type="ECO:0000256" key="3">
    <source>
        <dbReference type="ARBA" id="ARBA00022553"/>
    </source>
</evidence>
<dbReference type="PANTHER" id="PTHR43304:SF1">
    <property type="entry name" value="PAC DOMAIN-CONTAINING PROTEIN"/>
    <property type="match status" value="1"/>
</dbReference>
<evidence type="ECO:0000256" key="5">
    <source>
        <dbReference type="ARBA" id="ARBA00022777"/>
    </source>
</evidence>
<dbReference type="InterPro" id="IPR000700">
    <property type="entry name" value="PAS-assoc_C"/>
</dbReference>
<proteinExistence type="predicted"/>
<keyword evidence="9" id="KW-1185">Reference proteome</keyword>
<dbReference type="Gene3D" id="1.10.260.40">
    <property type="entry name" value="lambda repressor-like DNA-binding domains"/>
    <property type="match status" value="1"/>
</dbReference>
<dbReference type="PROSITE" id="PS50943">
    <property type="entry name" value="HTH_CROC1"/>
    <property type="match status" value="1"/>
</dbReference>
<dbReference type="EMBL" id="WTYD01000001">
    <property type="protein sequence ID" value="MXO52735.1"/>
    <property type="molecule type" value="Genomic_DNA"/>
</dbReference>
<sequence>MPDTMSHQQLIKLVSGAAAAVFETDASGHITRLSGWEEMTGQTSHAAQGAGWLEVIHPDDVQRAGEAWKNALDHGIEYNTEFRVKMQDGSYRWYNARGVPEFDGEGNVSAWIGMILRMTHRMRPNAIAPVSRNDASATVVAIRPAALRAARAMLGWSAEDLAREAGLSRSTVRRMETDDAKKSTQRSTMQRLIRTLSNARLELLSEDGTVNGVRWLPYEEQSSTVLPFPDRANCA</sequence>
<evidence type="ECO:0000259" key="7">
    <source>
        <dbReference type="PROSITE" id="PS50943"/>
    </source>
</evidence>
<keyword evidence="4" id="KW-0808">Transferase</keyword>
<comment type="catalytic activity">
    <reaction evidence="1">
        <text>ATP + protein L-histidine = ADP + protein N-phospho-L-histidine.</text>
        <dbReference type="EC" id="2.7.13.3"/>
    </reaction>
</comment>
<dbReference type="Pfam" id="PF08447">
    <property type="entry name" value="PAS_3"/>
    <property type="match status" value="1"/>
</dbReference>
<evidence type="ECO:0000313" key="9">
    <source>
        <dbReference type="Proteomes" id="UP000430272"/>
    </source>
</evidence>
<dbReference type="SMART" id="SM00530">
    <property type="entry name" value="HTH_XRE"/>
    <property type="match status" value="1"/>
</dbReference>
<dbReference type="SMART" id="SM00086">
    <property type="entry name" value="PAC"/>
    <property type="match status" value="1"/>
</dbReference>
<dbReference type="SMART" id="SM00091">
    <property type="entry name" value="PAS"/>
    <property type="match status" value="1"/>
</dbReference>
<dbReference type="InterPro" id="IPR001387">
    <property type="entry name" value="Cro/C1-type_HTH"/>
</dbReference>
<dbReference type="InterPro" id="IPR013655">
    <property type="entry name" value="PAS_fold_3"/>
</dbReference>
<feature type="domain" description="PAC" evidence="6">
    <location>
        <begin position="78"/>
        <end position="130"/>
    </location>
</feature>
<keyword evidence="5" id="KW-0418">Kinase</keyword>
<name>A0A844Y3F4_9SPHN</name>
<dbReference type="InterPro" id="IPR052162">
    <property type="entry name" value="Sensor_kinase/Photoreceptor"/>
</dbReference>
<dbReference type="GO" id="GO:0003677">
    <property type="term" value="F:DNA binding"/>
    <property type="evidence" value="ECO:0007669"/>
    <property type="project" value="InterPro"/>
</dbReference>
<keyword evidence="3" id="KW-0597">Phosphoprotein</keyword>
<protein>
    <recommendedName>
        <fullName evidence="2">histidine kinase</fullName>
        <ecNumber evidence="2">2.7.13.3</ecNumber>
    </recommendedName>
</protein>
<organism evidence="8 9">
    <name type="scientific">Qipengyuania pelagi</name>
    <dbReference type="NCBI Taxonomy" id="994320"/>
    <lineage>
        <taxon>Bacteria</taxon>
        <taxon>Pseudomonadati</taxon>
        <taxon>Pseudomonadota</taxon>
        <taxon>Alphaproteobacteria</taxon>
        <taxon>Sphingomonadales</taxon>
        <taxon>Erythrobacteraceae</taxon>
        <taxon>Qipengyuania</taxon>
    </lineage>
</organism>
<dbReference type="InterPro" id="IPR010982">
    <property type="entry name" value="Lambda_DNA-bd_dom_sf"/>
</dbReference>
<dbReference type="Proteomes" id="UP000430272">
    <property type="component" value="Unassembled WGS sequence"/>
</dbReference>
<dbReference type="SUPFAM" id="SSF47413">
    <property type="entry name" value="lambda repressor-like DNA-binding domains"/>
    <property type="match status" value="1"/>
</dbReference>
<dbReference type="EC" id="2.7.13.3" evidence="2"/>
<dbReference type="PROSITE" id="PS50113">
    <property type="entry name" value="PAC"/>
    <property type="match status" value="1"/>
</dbReference>
<dbReference type="AlphaFoldDB" id="A0A844Y3F4"/>
<dbReference type="SUPFAM" id="SSF55785">
    <property type="entry name" value="PYP-like sensor domain (PAS domain)"/>
    <property type="match status" value="1"/>
</dbReference>
<dbReference type="Gene3D" id="3.30.450.20">
    <property type="entry name" value="PAS domain"/>
    <property type="match status" value="1"/>
</dbReference>
<gene>
    <name evidence="8" type="ORF">GRI47_01780</name>
</gene>
<evidence type="ECO:0000313" key="8">
    <source>
        <dbReference type="EMBL" id="MXO52735.1"/>
    </source>
</evidence>
<comment type="caution">
    <text evidence="8">The sequence shown here is derived from an EMBL/GenBank/DDBJ whole genome shotgun (WGS) entry which is preliminary data.</text>
</comment>
<dbReference type="Pfam" id="PF01381">
    <property type="entry name" value="HTH_3"/>
    <property type="match status" value="1"/>
</dbReference>
<dbReference type="CDD" id="cd00130">
    <property type="entry name" value="PAS"/>
    <property type="match status" value="1"/>
</dbReference>
<evidence type="ECO:0000256" key="1">
    <source>
        <dbReference type="ARBA" id="ARBA00000085"/>
    </source>
</evidence>
<dbReference type="InterPro" id="IPR000014">
    <property type="entry name" value="PAS"/>
</dbReference>
<dbReference type="GO" id="GO:0004673">
    <property type="term" value="F:protein histidine kinase activity"/>
    <property type="evidence" value="ECO:0007669"/>
    <property type="project" value="UniProtKB-EC"/>
</dbReference>
<accession>A0A844Y3F4</accession>
<dbReference type="PANTHER" id="PTHR43304">
    <property type="entry name" value="PHYTOCHROME-LIKE PROTEIN CPH1"/>
    <property type="match status" value="1"/>
</dbReference>
<reference evidence="8 9" key="1">
    <citation type="submission" date="2019-12" db="EMBL/GenBank/DDBJ databases">
        <title>Genomic-based taxomic classification of the family Erythrobacteraceae.</title>
        <authorList>
            <person name="Xu L."/>
        </authorList>
    </citation>
    <scope>NUCLEOTIDE SEQUENCE [LARGE SCALE GENOMIC DNA]</scope>
    <source>
        <strain evidence="8 9">JCM 17468</strain>
    </source>
</reference>
<dbReference type="OrthoDB" id="7305227at2"/>
<dbReference type="InterPro" id="IPR035965">
    <property type="entry name" value="PAS-like_dom_sf"/>
</dbReference>
<dbReference type="NCBIfam" id="TIGR00229">
    <property type="entry name" value="sensory_box"/>
    <property type="match status" value="1"/>
</dbReference>
<dbReference type="InterPro" id="IPR001610">
    <property type="entry name" value="PAC"/>
</dbReference>
<evidence type="ECO:0000259" key="6">
    <source>
        <dbReference type="PROSITE" id="PS50113"/>
    </source>
</evidence>
<dbReference type="CDD" id="cd00093">
    <property type="entry name" value="HTH_XRE"/>
    <property type="match status" value="1"/>
</dbReference>